<keyword evidence="1" id="KW-0269">Exonuclease</keyword>
<evidence type="ECO:0000313" key="3">
    <source>
        <dbReference type="EMBL" id="AYF96923.1"/>
    </source>
</evidence>
<evidence type="ECO:0000259" key="2">
    <source>
        <dbReference type="SMART" id="SM00479"/>
    </source>
</evidence>
<accession>A0A387B3D6</accession>
<gene>
    <name evidence="3" type="ORF">D7I47_00740</name>
</gene>
<evidence type="ECO:0000256" key="1">
    <source>
        <dbReference type="ARBA" id="ARBA00022839"/>
    </source>
</evidence>
<dbReference type="InterPro" id="IPR012337">
    <property type="entry name" value="RNaseH-like_sf"/>
</dbReference>
<dbReference type="Pfam" id="PF00929">
    <property type="entry name" value="RNase_T"/>
    <property type="match status" value="1"/>
</dbReference>
<dbReference type="SUPFAM" id="SSF53098">
    <property type="entry name" value="Ribonuclease H-like"/>
    <property type="match status" value="1"/>
</dbReference>
<sequence>MPGPGFAVIDLETTGLFPGGHDRIVELAVVHVDDHGLITGRWETLLNPGRDLGPQQIHGIRSADILDAPSFAEVVPQLVELLAGRVPVSHNARFDSGFLFAELEAAGVELWQRPEFLCTMLLARDYLPGSGRALADCCDAFDIPLEGAHRASVDALATASLLSAYMAADPNTSLWFEALERASAFGWPPVPDVVVTHAWCARPEAVAEITAATFLERITRKLPEFAGPAEQSEYLAMLDRALIDRHISATEAHALVALAEELGIDRSTVVGLHRRYFDDLTAVAWADGELTEAELADLVAVADLLDIPTGAIGTATDASRWVAASASADSSAHRFALAPGDLVVLTGEMSLPRSAIELELVSRGYTPWPAVTKKVALVVAADPDSLSGKARKARDYGIPVVGESALWGLLGT</sequence>
<dbReference type="GO" id="GO:0008408">
    <property type="term" value="F:3'-5' exonuclease activity"/>
    <property type="evidence" value="ECO:0007669"/>
    <property type="project" value="TreeGrafter"/>
</dbReference>
<keyword evidence="1" id="KW-0378">Hydrolase</keyword>
<dbReference type="GO" id="GO:0003676">
    <property type="term" value="F:nucleic acid binding"/>
    <property type="evidence" value="ECO:0007669"/>
    <property type="project" value="InterPro"/>
</dbReference>
<dbReference type="EMBL" id="CP032630">
    <property type="protein sequence ID" value="AYF96923.1"/>
    <property type="molecule type" value="Genomic_DNA"/>
</dbReference>
<dbReference type="SUPFAM" id="SSF158682">
    <property type="entry name" value="TerB-like"/>
    <property type="match status" value="1"/>
</dbReference>
<dbReference type="InterPro" id="IPR029024">
    <property type="entry name" value="TerB-like"/>
</dbReference>
<keyword evidence="1" id="KW-0540">Nuclease</keyword>
<feature type="domain" description="Exonuclease" evidence="2">
    <location>
        <begin position="5"/>
        <end position="171"/>
    </location>
</feature>
<dbReference type="InterPro" id="IPR036397">
    <property type="entry name" value="RNaseH_sf"/>
</dbReference>
<dbReference type="PANTHER" id="PTHR30231">
    <property type="entry name" value="DNA POLYMERASE III SUBUNIT EPSILON"/>
    <property type="match status" value="1"/>
</dbReference>
<name>A0A387B3D6_9MICO</name>
<dbReference type="OrthoDB" id="190275at2"/>
<dbReference type="InterPro" id="IPR036420">
    <property type="entry name" value="BRCT_dom_sf"/>
</dbReference>
<dbReference type="CDD" id="cd06127">
    <property type="entry name" value="DEDDh"/>
    <property type="match status" value="1"/>
</dbReference>
<dbReference type="GO" id="GO:0045004">
    <property type="term" value="P:DNA replication proofreading"/>
    <property type="evidence" value="ECO:0007669"/>
    <property type="project" value="TreeGrafter"/>
</dbReference>
<dbReference type="PANTHER" id="PTHR30231:SF41">
    <property type="entry name" value="DNA POLYMERASE III SUBUNIT EPSILON"/>
    <property type="match status" value="1"/>
</dbReference>
<dbReference type="GO" id="GO:0005829">
    <property type="term" value="C:cytosol"/>
    <property type="evidence" value="ECO:0007669"/>
    <property type="project" value="TreeGrafter"/>
</dbReference>
<organism evidence="3 4">
    <name type="scientific">Protaetiibacter intestinalis</name>
    <dbReference type="NCBI Taxonomy" id="2419774"/>
    <lineage>
        <taxon>Bacteria</taxon>
        <taxon>Bacillati</taxon>
        <taxon>Actinomycetota</taxon>
        <taxon>Actinomycetes</taxon>
        <taxon>Micrococcales</taxon>
        <taxon>Microbacteriaceae</taxon>
        <taxon>Protaetiibacter</taxon>
    </lineage>
</organism>
<dbReference type="InterPro" id="IPR013520">
    <property type="entry name" value="Ribonucl_H"/>
</dbReference>
<reference evidence="4" key="1">
    <citation type="submission" date="2018-09" db="EMBL/GenBank/DDBJ databases">
        <title>Genome sequencing of strain 2DFWR-13.</title>
        <authorList>
            <person name="Heo J."/>
            <person name="Kim S.-J."/>
            <person name="Kwon S.-W."/>
        </authorList>
    </citation>
    <scope>NUCLEOTIDE SEQUENCE [LARGE SCALE GENOMIC DNA]</scope>
    <source>
        <strain evidence="4">2DFWR-13</strain>
    </source>
</reference>
<dbReference type="KEGG" id="lyd:D7I47_00740"/>
<dbReference type="Proteomes" id="UP000278886">
    <property type="component" value="Chromosome"/>
</dbReference>
<dbReference type="RefSeq" id="WP_120761274.1">
    <property type="nucleotide sequence ID" value="NZ_CP032630.1"/>
</dbReference>
<dbReference type="Gene3D" id="3.30.420.10">
    <property type="entry name" value="Ribonuclease H-like superfamily/Ribonuclease H"/>
    <property type="match status" value="1"/>
</dbReference>
<dbReference type="AlphaFoldDB" id="A0A387B3D6"/>
<keyword evidence="4" id="KW-1185">Reference proteome</keyword>
<protein>
    <submittedName>
        <fullName evidence="3">DNA polymerase III subunit epsilon</fullName>
    </submittedName>
</protein>
<dbReference type="Gene3D" id="3.40.50.10190">
    <property type="entry name" value="BRCT domain"/>
    <property type="match status" value="1"/>
</dbReference>
<evidence type="ECO:0000313" key="4">
    <source>
        <dbReference type="Proteomes" id="UP000278886"/>
    </source>
</evidence>
<dbReference type="SUPFAM" id="SSF52113">
    <property type="entry name" value="BRCT domain"/>
    <property type="match status" value="1"/>
</dbReference>
<proteinExistence type="predicted"/>
<dbReference type="SMART" id="SM00479">
    <property type="entry name" value="EXOIII"/>
    <property type="match status" value="1"/>
</dbReference>
<dbReference type="FunFam" id="3.30.420.10:FF:000045">
    <property type="entry name" value="3'-5' exonuclease DinG"/>
    <property type="match status" value="1"/>
</dbReference>